<dbReference type="EMBL" id="JBHFAB010000013">
    <property type="protein sequence ID" value="MFC1418664.1"/>
    <property type="molecule type" value="Genomic_DNA"/>
</dbReference>
<dbReference type="Proteomes" id="UP001592531">
    <property type="component" value="Unassembled WGS sequence"/>
</dbReference>
<evidence type="ECO:0000313" key="1">
    <source>
        <dbReference type="EMBL" id="MFC1418664.1"/>
    </source>
</evidence>
<reference evidence="1 2" key="1">
    <citation type="submission" date="2024-09" db="EMBL/GenBank/DDBJ databases">
        <authorList>
            <person name="Lee S.D."/>
        </authorList>
    </citation>
    <scope>NUCLEOTIDE SEQUENCE [LARGE SCALE GENOMIC DNA]</scope>
    <source>
        <strain evidence="1 2">N8-3</strain>
    </source>
</reference>
<evidence type="ECO:0000313" key="2">
    <source>
        <dbReference type="Proteomes" id="UP001592531"/>
    </source>
</evidence>
<dbReference type="RefSeq" id="WP_380537460.1">
    <property type="nucleotide sequence ID" value="NZ_JBHFAB010000013.1"/>
</dbReference>
<gene>
    <name evidence="1" type="ORF">ACEZDE_18800</name>
</gene>
<comment type="caution">
    <text evidence="1">The sequence shown here is derived from an EMBL/GenBank/DDBJ whole genome shotgun (WGS) entry which is preliminary data.</text>
</comment>
<organism evidence="1 2">
    <name type="scientific">Streptacidiphilus cavernicola</name>
    <dbReference type="NCBI Taxonomy" id="3342716"/>
    <lineage>
        <taxon>Bacteria</taxon>
        <taxon>Bacillati</taxon>
        <taxon>Actinomycetota</taxon>
        <taxon>Actinomycetes</taxon>
        <taxon>Kitasatosporales</taxon>
        <taxon>Streptomycetaceae</taxon>
        <taxon>Streptacidiphilus</taxon>
    </lineage>
</organism>
<name>A0ABV6VY24_9ACTN</name>
<keyword evidence="2" id="KW-1185">Reference proteome</keyword>
<proteinExistence type="predicted"/>
<sequence length="147" mass="16261">MAALGGIRAAAAGTLLRPRPGAQLLFVHHDSIVHLGDQPASCHEIRHSYQLTDPLDLTPEEQDHWNSFKVAPLRMDLRWVALDGAPFVLRNCIVAGRRVLLDGTVNAASREITVIWYPAGDVAPQTLPPRWMQALYRPLDTLTGTRP</sequence>
<protein>
    <submittedName>
        <fullName evidence="1">Uncharacterized protein</fullName>
    </submittedName>
</protein>
<accession>A0ABV6VY24</accession>